<name>A0A8J6DV51_GALPY</name>
<evidence type="ECO:0000256" key="15">
    <source>
        <dbReference type="ARBA" id="ARBA00049322"/>
    </source>
</evidence>
<dbReference type="Pfam" id="PF04750">
    <property type="entry name" value="Far-17a_AIG1"/>
    <property type="match status" value="1"/>
</dbReference>
<comment type="subcellular location">
    <subcellularLocation>
        <location evidence="2">Endomembrane system</location>
        <topology evidence="2">Multi-pass membrane protein</topology>
    </subcellularLocation>
</comment>
<comment type="catalytic activity">
    <reaction evidence="7">
        <text>12-hexadecanoyloxy-octadecanoate + H2O = 12-hydroxyoctadecanoate + hexadecanoate + H(+)</text>
        <dbReference type="Rhea" id="RHEA:52056"/>
        <dbReference type="ChEBI" id="CHEBI:7896"/>
        <dbReference type="ChEBI" id="CHEBI:15377"/>
        <dbReference type="ChEBI" id="CHEBI:15378"/>
        <dbReference type="ChEBI" id="CHEBI:83677"/>
        <dbReference type="ChEBI" id="CHEBI:84201"/>
    </reaction>
    <physiologicalReaction direction="left-to-right" evidence="7">
        <dbReference type="Rhea" id="RHEA:52057"/>
    </physiologicalReaction>
</comment>
<dbReference type="GO" id="GO:0012505">
    <property type="term" value="C:endomembrane system"/>
    <property type="evidence" value="ECO:0007669"/>
    <property type="project" value="UniProtKB-SubCell"/>
</dbReference>
<evidence type="ECO:0000256" key="7">
    <source>
        <dbReference type="ARBA" id="ARBA00047368"/>
    </source>
</evidence>
<evidence type="ECO:0000256" key="17">
    <source>
        <dbReference type="SAM" id="Phobius"/>
    </source>
</evidence>
<comment type="similarity">
    <text evidence="3">Belongs to the AIG1 family.</text>
</comment>
<keyword evidence="5 17" id="KW-1133">Transmembrane helix</keyword>
<reference evidence="18" key="1">
    <citation type="journal article" date="2021" name="Evol. Appl.">
        <title>The genome of the Pyrenean desman and the effects of bottlenecks and inbreeding on the genomic landscape of an endangered species.</title>
        <authorList>
            <person name="Escoda L."/>
            <person name="Castresana J."/>
        </authorList>
    </citation>
    <scope>NUCLEOTIDE SEQUENCE</scope>
    <source>
        <strain evidence="18">IBE-C5619</strain>
    </source>
</reference>
<protein>
    <submittedName>
        <fullName evidence="18">Androgen-dependent TFPI-regulating protein</fullName>
    </submittedName>
</protein>
<evidence type="ECO:0000256" key="9">
    <source>
        <dbReference type="ARBA" id="ARBA00047863"/>
    </source>
</evidence>
<sequence length="89" mass="10338">HTCVLPPTLIEIILRPHCYPKKKKGLSLLTIACFAYIIRVLWLYFETGMWVYPVFAKLSPVGVAAFFFLSYICGVSIYLLGEKLNHWKW</sequence>
<keyword evidence="6 17" id="KW-0472">Membrane</keyword>
<feature type="non-terminal residue" evidence="18">
    <location>
        <position position="89"/>
    </location>
</feature>
<dbReference type="EMBL" id="JAGFMF010011607">
    <property type="protein sequence ID" value="KAG8519458.1"/>
    <property type="molecule type" value="Genomic_DNA"/>
</dbReference>
<comment type="catalytic activity">
    <reaction evidence="13">
        <text>9-octadecanoyloxy-octadecanoate + H2O = 9-hydroxy-octadecanoate + octadecanoate + H(+)</text>
        <dbReference type="Rhea" id="RHEA:52096"/>
        <dbReference type="ChEBI" id="CHEBI:15377"/>
        <dbReference type="ChEBI" id="CHEBI:15378"/>
        <dbReference type="ChEBI" id="CHEBI:25629"/>
        <dbReference type="ChEBI" id="CHEBI:136286"/>
        <dbReference type="ChEBI" id="CHEBI:136373"/>
    </reaction>
    <physiologicalReaction direction="left-to-right" evidence="13">
        <dbReference type="Rhea" id="RHEA:52097"/>
    </physiologicalReaction>
</comment>
<dbReference type="PANTHER" id="PTHR10989:SF17">
    <property type="entry name" value="ANDROGEN-DEPENDENT TFPI-REGULATING PROTEIN"/>
    <property type="match status" value="1"/>
</dbReference>
<evidence type="ECO:0000256" key="12">
    <source>
        <dbReference type="ARBA" id="ARBA00048800"/>
    </source>
</evidence>
<evidence type="ECO:0000313" key="18">
    <source>
        <dbReference type="EMBL" id="KAG8519458.1"/>
    </source>
</evidence>
<dbReference type="GO" id="GO:0016020">
    <property type="term" value="C:membrane"/>
    <property type="evidence" value="ECO:0007669"/>
    <property type="project" value="InterPro"/>
</dbReference>
<dbReference type="Proteomes" id="UP000700334">
    <property type="component" value="Unassembled WGS sequence"/>
</dbReference>
<feature type="transmembrane region" description="Helical" evidence="17">
    <location>
        <begin position="25"/>
        <end position="45"/>
    </location>
</feature>
<evidence type="ECO:0000256" key="14">
    <source>
        <dbReference type="ARBA" id="ARBA00049296"/>
    </source>
</evidence>
<evidence type="ECO:0000256" key="5">
    <source>
        <dbReference type="ARBA" id="ARBA00022989"/>
    </source>
</evidence>
<evidence type="ECO:0000256" key="13">
    <source>
        <dbReference type="ARBA" id="ARBA00049221"/>
    </source>
</evidence>
<keyword evidence="4 17" id="KW-0812">Transmembrane</keyword>
<organism evidence="18 19">
    <name type="scientific">Galemys pyrenaicus</name>
    <name type="common">Iberian desman</name>
    <name type="synonym">Pyrenean desman</name>
    <dbReference type="NCBI Taxonomy" id="202257"/>
    <lineage>
        <taxon>Eukaryota</taxon>
        <taxon>Metazoa</taxon>
        <taxon>Chordata</taxon>
        <taxon>Craniata</taxon>
        <taxon>Vertebrata</taxon>
        <taxon>Euteleostomi</taxon>
        <taxon>Mammalia</taxon>
        <taxon>Eutheria</taxon>
        <taxon>Laurasiatheria</taxon>
        <taxon>Eulipotyphla</taxon>
        <taxon>Talpidae</taxon>
        <taxon>Galemys</taxon>
    </lineage>
</organism>
<comment type="catalytic activity">
    <reaction evidence="10">
        <text>12-octadecanoyloxy-octadecanoate + H2O = 12-hydroxyoctadecanoate + octadecanoate + H(+)</text>
        <dbReference type="Rhea" id="RHEA:52080"/>
        <dbReference type="ChEBI" id="CHEBI:15377"/>
        <dbReference type="ChEBI" id="CHEBI:15378"/>
        <dbReference type="ChEBI" id="CHEBI:25629"/>
        <dbReference type="ChEBI" id="CHEBI:84201"/>
        <dbReference type="ChEBI" id="CHEBI:136330"/>
    </reaction>
    <physiologicalReaction direction="left-to-right" evidence="10">
        <dbReference type="Rhea" id="RHEA:52081"/>
    </physiologicalReaction>
</comment>
<comment type="caution">
    <text evidence="18">The sequence shown here is derived from an EMBL/GenBank/DDBJ whole genome shotgun (WGS) entry which is preliminary data.</text>
</comment>
<comment type="catalytic activity">
    <reaction evidence="12">
        <text>9-(9Z-octadecenoyloxy)-octadecanoate + H2O = 9-hydroxy-octadecanoate + (9Z)-octadecenoate + H(+)</text>
        <dbReference type="Rhea" id="RHEA:52048"/>
        <dbReference type="ChEBI" id="CHEBI:15377"/>
        <dbReference type="ChEBI" id="CHEBI:15378"/>
        <dbReference type="ChEBI" id="CHEBI:30823"/>
        <dbReference type="ChEBI" id="CHEBI:136282"/>
        <dbReference type="ChEBI" id="CHEBI:136286"/>
    </reaction>
    <physiologicalReaction direction="left-to-right" evidence="12">
        <dbReference type="Rhea" id="RHEA:52049"/>
    </physiologicalReaction>
</comment>
<dbReference type="PANTHER" id="PTHR10989">
    <property type="entry name" value="ANDROGEN-INDUCED PROTEIN 1-RELATED"/>
    <property type="match status" value="1"/>
</dbReference>
<evidence type="ECO:0000256" key="3">
    <source>
        <dbReference type="ARBA" id="ARBA00009300"/>
    </source>
</evidence>
<feature type="non-terminal residue" evidence="18">
    <location>
        <position position="1"/>
    </location>
</feature>
<evidence type="ECO:0000256" key="2">
    <source>
        <dbReference type="ARBA" id="ARBA00004127"/>
    </source>
</evidence>
<dbReference type="InterPro" id="IPR006838">
    <property type="entry name" value="ADTRP_AIG1"/>
</dbReference>
<evidence type="ECO:0000256" key="11">
    <source>
        <dbReference type="ARBA" id="ARBA00048701"/>
    </source>
</evidence>
<comment type="catalytic activity">
    <reaction evidence="1">
        <text>9-(9Z-hexadecenoyloxy)-octadecanoate + H2O = (9Z)-hexadecenoate + 9-hydroxy-octadecanoate + H(+)</text>
        <dbReference type="Rhea" id="RHEA:52068"/>
        <dbReference type="ChEBI" id="CHEBI:15377"/>
        <dbReference type="ChEBI" id="CHEBI:15378"/>
        <dbReference type="ChEBI" id="CHEBI:32372"/>
        <dbReference type="ChEBI" id="CHEBI:136286"/>
        <dbReference type="ChEBI" id="CHEBI:136309"/>
    </reaction>
    <physiologicalReaction direction="left-to-right" evidence="1">
        <dbReference type="Rhea" id="RHEA:52069"/>
    </physiologicalReaction>
</comment>
<evidence type="ECO:0000256" key="6">
    <source>
        <dbReference type="ARBA" id="ARBA00023136"/>
    </source>
</evidence>
<dbReference type="AlphaFoldDB" id="A0A8J6DV51"/>
<accession>A0A8J6DV51</accession>
<evidence type="ECO:0000313" key="19">
    <source>
        <dbReference type="Proteomes" id="UP000700334"/>
    </source>
</evidence>
<comment type="catalytic activity">
    <reaction evidence="9">
        <text>9-hexadecanoyloxy-octadecanoate + H2O = 9-hydroxy-octadecanoate + hexadecanoate + H(+)</text>
        <dbReference type="Rhea" id="RHEA:52052"/>
        <dbReference type="ChEBI" id="CHEBI:7896"/>
        <dbReference type="ChEBI" id="CHEBI:15377"/>
        <dbReference type="ChEBI" id="CHEBI:15378"/>
        <dbReference type="ChEBI" id="CHEBI:83670"/>
        <dbReference type="ChEBI" id="CHEBI:136286"/>
    </reaction>
    <physiologicalReaction direction="left-to-right" evidence="9">
        <dbReference type="Rhea" id="RHEA:52053"/>
    </physiologicalReaction>
</comment>
<evidence type="ECO:0000256" key="8">
    <source>
        <dbReference type="ARBA" id="ARBA00047427"/>
    </source>
</evidence>
<gene>
    <name evidence="18" type="ORF">J0S82_000567</name>
</gene>
<evidence type="ECO:0000256" key="16">
    <source>
        <dbReference type="ARBA" id="ARBA00049428"/>
    </source>
</evidence>
<dbReference type="OrthoDB" id="1898221at2759"/>
<comment type="catalytic activity">
    <reaction evidence="14">
        <text>13-(9Z-octadecenoyloxy)-octadecanoate + H2O = 13-hydroxy-octadecanoate + (9Z)-octadecenoate + H(+)</text>
        <dbReference type="Rhea" id="RHEA:52064"/>
        <dbReference type="ChEBI" id="CHEBI:15377"/>
        <dbReference type="ChEBI" id="CHEBI:15378"/>
        <dbReference type="ChEBI" id="CHEBI:30823"/>
        <dbReference type="ChEBI" id="CHEBI:136303"/>
        <dbReference type="ChEBI" id="CHEBI:136304"/>
    </reaction>
    <physiologicalReaction direction="left-to-right" evidence="14">
        <dbReference type="Rhea" id="RHEA:52065"/>
    </physiologicalReaction>
</comment>
<evidence type="ECO:0000256" key="4">
    <source>
        <dbReference type="ARBA" id="ARBA00022692"/>
    </source>
</evidence>
<comment type="catalytic activity">
    <reaction evidence="16">
        <text>12-(9Z-hexadecenoyloxy)-octadecanoate + H2O = 12-hydroxyoctadecanoate + (9Z)-hexadecenoate + H(+)</text>
        <dbReference type="Rhea" id="RHEA:52072"/>
        <dbReference type="ChEBI" id="CHEBI:15377"/>
        <dbReference type="ChEBI" id="CHEBI:15378"/>
        <dbReference type="ChEBI" id="CHEBI:32372"/>
        <dbReference type="ChEBI" id="CHEBI:84201"/>
        <dbReference type="ChEBI" id="CHEBI:136312"/>
    </reaction>
    <physiologicalReaction direction="left-to-right" evidence="16">
        <dbReference type="Rhea" id="RHEA:52073"/>
    </physiologicalReaction>
</comment>
<evidence type="ECO:0000256" key="10">
    <source>
        <dbReference type="ARBA" id="ARBA00048680"/>
    </source>
</evidence>
<proteinExistence type="inferred from homology"/>
<keyword evidence="19" id="KW-1185">Reference proteome</keyword>
<comment type="catalytic activity">
    <reaction evidence="8">
        <text>13-octadecanoyloxy-octadecanoate + H2O = 13-hydroxy-octadecanoate + octadecanoate + H(+)</text>
        <dbReference type="Rhea" id="RHEA:52084"/>
        <dbReference type="ChEBI" id="CHEBI:15377"/>
        <dbReference type="ChEBI" id="CHEBI:15378"/>
        <dbReference type="ChEBI" id="CHEBI:25629"/>
        <dbReference type="ChEBI" id="CHEBI:136304"/>
        <dbReference type="ChEBI" id="CHEBI:136335"/>
    </reaction>
    <physiologicalReaction direction="left-to-right" evidence="8">
        <dbReference type="Rhea" id="RHEA:52085"/>
    </physiologicalReaction>
</comment>
<feature type="transmembrane region" description="Helical" evidence="17">
    <location>
        <begin position="57"/>
        <end position="80"/>
    </location>
</feature>
<comment type="catalytic activity">
    <reaction evidence="15">
        <text>13-(9Z-hexadecenoyloxy)-octadecanoate + H2O = 13-hydroxy-octadecanoate + (9Z)-hexadecenoate + H(+)</text>
        <dbReference type="Rhea" id="RHEA:52076"/>
        <dbReference type="ChEBI" id="CHEBI:15377"/>
        <dbReference type="ChEBI" id="CHEBI:15378"/>
        <dbReference type="ChEBI" id="CHEBI:32372"/>
        <dbReference type="ChEBI" id="CHEBI:136304"/>
        <dbReference type="ChEBI" id="CHEBI:136315"/>
    </reaction>
    <physiologicalReaction direction="left-to-right" evidence="15">
        <dbReference type="Rhea" id="RHEA:52077"/>
    </physiologicalReaction>
</comment>
<comment type="catalytic activity">
    <reaction evidence="11">
        <text>12-(9Z-octadecenoyloxy)-octadecanoate + H2O = 12-hydroxyoctadecanoate + (9Z)-octadecenoate + H(+)</text>
        <dbReference type="Rhea" id="RHEA:52060"/>
        <dbReference type="ChEBI" id="CHEBI:15377"/>
        <dbReference type="ChEBI" id="CHEBI:15378"/>
        <dbReference type="ChEBI" id="CHEBI:30823"/>
        <dbReference type="ChEBI" id="CHEBI:84201"/>
        <dbReference type="ChEBI" id="CHEBI:136302"/>
    </reaction>
    <physiologicalReaction direction="left-to-right" evidence="11">
        <dbReference type="Rhea" id="RHEA:52061"/>
    </physiologicalReaction>
</comment>
<evidence type="ECO:0000256" key="1">
    <source>
        <dbReference type="ARBA" id="ARBA00000923"/>
    </source>
</evidence>